<dbReference type="Pfam" id="PF00294">
    <property type="entry name" value="PfkB"/>
    <property type="match status" value="1"/>
</dbReference>
<protein>
    <recommendedName>
        <fullName evidence="3 12">Ribokinase</fullName>
        <shortName evidence="12">RK</shortName>
        <ecNumber evidence="2 12">2.7.1.15</ecNumber>
    </recommendedName>
</protein>
<feature type="binding site" evidence="12">
    <location>
        <begin position="14"/>
        <end position="16"/>
    </location>
    <ligand>
        <name>substrate</name>
    </ligand>
</feature>
<dbReference type="InterPro" id="IPR002139">
    <property type="entry name" value="Ribo/fructo_kinase"/>
</dbReference>
<keyword evidence="4 12" id="KW-0808">Transferase</keyword>
<dbReference type="GO" id="GO:0046872">
    <property type="term" value="F:metal ion binding"/>
    <property type="evidence" value="ECO:0007669"/>
    <property type="project" value="UniProtKB-KW"/>
</dbReference>
<comment type="similarity">
    <text evidence="12">Belongs to the carbohydrate kinase PfkB family. Ribokinase subfamily.</text>
</comment>
<keyword evidence="5 12" id="KW-0479">Metal-binding</keyword>
<gene>
    <name evidence="12" type="primary">rbsK</name>
    <name evidence="14" type="ORF">HNQ39_002930</name>
</gene>
<evidence type="ECO:0000256" key="4">
    <source>
        <dbReference type="ARBA" id="ARBA00022679"/>
    </source>
</evidence>
<comment type="activity regulation">
    <text evidence="12">Activated by a monovalent cation that binds near, but not in, the active site. The most likely occupant of the site in vivo is potassium. Ion binding induces a conformational change that may alter substrate affinity.</text>
</comment>
<feature type="binding site" evidence="12">
    <location>
        <position position="146"/>
    </location>
    <ligand>
        <name>substrate</name>
    </ligand>
</feature>
<evidence type="ECO:0000313" key="15">
    <source>
        <dbReference type="Proteomes" id="UP000520814"/>
    </source>
</evidence>
<dbReference type="GO" id="GO:0005829">
    <property type="term" value="C:cytosol"/>
    <property type="evidence" value="ECO:0007669"/>
    <property type="project" value="TreeGrafter"/>
</dbReference>
<dbReference type="InterPro" id="IPR011877">
    <property type="entry name" value="Ribokinase"/>
</dbReference>
<dbReference type="RefSeq" id="WP_184197396.1">
    <property type="nucleotide sequence ID" value="NZ_JACHGW010000002.1"/>
</dbReference>
<keyword evidence="9 12" id="KW-0460">Magnesium</keyword>
<feature type="binding site" evidence="12">
    <location>
        <position position="190"/>
    </location>
    <ligand>
        <name>ATP</name>
        <dbReference type="ChEBI" id="CHEBI:30616"/>
    </ligand>
</feature>
<dbReference type="UniPathway" id="UPA00916">
    <property type="reaction ID" value="UER00889"/>
</dbReference>
<dbReference type="EC" id="2.7.1.15" evidence="2 12"/>
<evidence type="ECO:0000256" key="6">
    <source>
        <dbReference type="ARBA" id="ARBA00022741"/>
    </source>
</evidence>
<evidence type="ECO:0000256" key="11">
    <source>
        <dbReference type="ARBA" id="ARBA00023277"/>
    </source>
</evidence>
<dbReference type="InterPro" id="IPR011611">
    <property type="entry name" value="PfkB_dom"/>
</dbReference>
<accession>A0A7W9W661</accession>
<feature type="binding site" evidence="12">
    <location>
        <position position="280"/>
    </location>
    <ligand>
        <name>K(+)</name>
        <dbReference type="ChEBI" id="CHEBI:29103"/>
    </ligand>
</feature>
<dbReference type="Gene3D" id="3.40.1190.20">
    <property type="match status" value="1"/>
</dbReference>
<comment type="subcellular location">
    <subcellularLocation>
        <location evidence="12">Cytoplasm</location>
    </subcellularLocation>
</comment>
<feature type="domain" description="Carbohydrate kinase PfkB" evidence="13">
    <location>
        <begin position="7"/>
        <end position="288"/>
    </location>
</feature>
<dbReference type="GO" id="GO:0005524">
    <property type="term" value="F:ATP binding"/>
    <property type="evidence" value="ECO:0007669"/>
    <property type="project" value="UniProtKB-UniRule"/>
</dbReference>
<feature type="binding site" evidence="12">
    <location>
        <position position="241"/>
    </location>
    <ligand>
        <name>K(+)</name>
        <dbReference type="ChEBI" id="CHEBI:29103"/>
    </ligand>
</feature>
<comment type="subunit">
    <text evidence="12">Homodimer.</text>
</comment>
<feature type="binding site" evidence="12">
    <location>
        <begin position="214"/>
        <end position="219"/>
    </location>
    <ligand>
        <name>ATP</name>
        <dbReference type="ChEBI" id="CHEBI:30616"/>
    </ligand>
</feature>
<comment type="caution">
    <text evidence="14">The sequence shown here is derived from an EMBL/GenBank/DDBJ whole genome shotgun (WGS) entry which is preliminary data.</text>
</comment>
<evidence type="ECO:0000256" key="5">
    <source>
        <dbReference type="ARBA" id="ARBA00022723"/>
    </source>
</evidence>
<dbReference type="PROSITE" id="PS00584">
    <property type="entry name" value="PFKB_KINASES_2"/>
    <property type="match status" value="1"/>
</dbReference>
<sequence length="302" mass="30077">MNPKPILVVVGSSNTDLVVSVTQIPAPGQTVLGGALQTIPGGKGANQAVAAARLGGGVRFVARLGDDAYGALAREGFAREGLDTRFVFATPGVASGVALIAVDEKTGENSIVVAPGANACLSADDIALAAARAAFDGAAAVLVSLEIPDDAVFAAVEAGHARGIPVILNPAPARPLPAELLQKVTILTPNQSELTLLGGSEALLRAGVATLVTTLGAEGARLEQLGEVPQTFAAPAVTAVDTVAAGDCFTGALAVELAQGASLPDAIRFACAAAALKVTRPGAQPGLPYRAEVVARYNAPNA</sequence>
<evidence type="ECO:0000256" key="8">
    <source>
        <dbReference type="ARBA" id="ARBA00022840"/>
    </source>
</evidence>
<keyword evidence="12" id="KW-0963">Cytoplasm</keyword>
<dbReference type="InterPro" id="IPR029056">
    <property type="entry name" value="Ribokinase-like"/>
</dbReference>
<keyword evidence="8 12" id="KW-0067">ATP-binding</keyword>
<evidence type="ECO:0000256" key="10">
    <source>
        <dbReference type="ARBA" id="ARBA00022958"/>
    </source>
</evidence>
<evidence type="ECO:0000256" key="9">
    <source>
        <dbReference type="ARBA" id="ARBA00022842"/>
    </source>
</evidence>
<feature type="binding site" evidence="12">
    <location>
        <position position="277"/>
    </location>
    <ligand>
        <name>K(+)</name>
        <dbReference type="ChEBI" id="CHEBI:29103"/>
    </ligand>
</feature>
<dbReference type="Proteomes" id="UP000520814">
    <property type="component" value="Unassembled WGS sequence"/>
</dbReference>
<evidence type="ECO:0000256" key="2">
    <source>
        <dbReference type="ARBA" id="ARBA00012035"/>
    </source>
</evidence>
<dbReference type="GO" id="GO:0019303">
    <property type="term" value="P:D-ribose catabolic process"/>
    <property type="evidence" value="ECO:0007669"/>
    <property type="project" value="UniProtKB-UniRule"/>
</dbReference>
<organism evidence="14 15">
    <name type="scientific">Armatimonas rosea</name>
    <dbReference type="NCBI Taxonomy" id="685828"/>
    <lineage>
        <taxon>Bacteria</taxon>
        <taxon>Bacillati</taxon>
        <taxon>Armatimonadota</taxon>
        <taxon>Armatimonadia</taxon>
        <taxon>Armatimonadales</taxon>
        <taxon>Armatimonadaceae</taxon>
        <taxon>Armatimonas</taxon>
    </lineage>
</organism>
<dbReference type="HAMAP" id="MF_01987">
    <property type="entry name" value="Ribokinase"/>
    <property type="match status" value="1"/>
</dbReference>
<name>A0A7W9W661_ARMRO</name>
<dbReference type="PANTHER" id="PTHR10584:SF166">
    <property type="entry name" value="RIBOKINASE"/>
    <property type="match status" value="1"/>
</dbReference>
<dbReference type="PRINTS" id="PR00990">
    <property type="entry name" value="RIBOKINASE"/>
</dbReference>
<evidence type="ECO:0000256" key="12">
    <source>
        <dbReference type="HAMAP-Rule" id="MF_01987"/>
    </source>
</evidence>
<feature type="binding site" evidence="12">
    <location>
        <position position="282"/>
    </location>
    <ligand>
        <name>K(+)</name>
        <dbReference type="ChEBI" id="CHEBI:29103"/>
    </ligand>
</feature>
<keyword evidence="6 12" id="KW-0547">Nucleotide-binding</keyword>
<evidence type="ECO:0000256" key="3">
    <source>
        <dbReference type="ARBA" id="ARBA00016943"/>
    </source>
</evidence>
<feature type="binding site" evidence="12">
    <location>
        <begin position="246"/>
        <end position="247"/>
    </location>
    <ligand>
        <name>ATP</name>
        <dbReference type="ChEBI" id="CHEBI:30616"/>
    </ligand>
</feature>
<comment type="catalytic activity">
    <reaction evidence="12">
        <text>D-ribose + ATP = D-ribose 5-phosphate + ADP + H(+)</text>
        <dbReference type="Rhea" id="RHEA:13697"/>
        <dbReference type="ChEBI" id="CHEBI:15378"/>
        <dbReference type="ChEBI" id="CHEBI:30616"/>
        <dbReference type="ChEBI" id="CHEBI:47013"/>
        <dbReference type="ChEBI" id="CHEBI:78346"/>
        <dbReference type="ChEBI" id="CHEBI:456216"/>
        <dbReference type="EC" id="2.7.1.15"/>
    </reaction>
</comment>
<evidence type="ECO:0000256" key="7">
    <source>
        <dbReference type="ARBA" id="ARBA00022777"/>
    </source>
</evidence>
<comment type="caution">
    <text evidence="12">Lacks conserved residue(s) required for the propagation of feature annotation.</text>
</comment>
<comment type="similarity">
    <text evidence="1">Belongs to the carbohydrate kinase pfkB family.</text>
</comment>
<comment type="pathway">
    <text evidence="12">Carbohydrate metabolism; D-ribose degradation; D-ribose 5-phosphate from beta-D-ribopyranose: step 2/2.</text>
</comment>
<dbReference type="SUPFAM" id="SSF53613">
    <property type="entry name" value="Ribokinase-like"/>
    <property type="match status" value="1"/>
</dbReference>
<keyword evidence="11 12" id="KW-0119">Carbohydrate metabolism</keyword>
<feature type="binding site" evidence="12">
    <location>
        <position position="247"/>
    </location>
    <ligand>
        <name>substrate</name>
    </ligand>
</feature>
<keyword evidence="10 12" id="KW-0630">Potassium</keyword>
<dbReference type="GO" id="GO:0004747">
    <property type="term" value="F:ribokinase activity"/>
    <property type="evidence" value="ECO:0007669"/>
    <property type="project" value="UniProtKB-UniRule"/>
</dbReference>
<comment type="function">
    <text evidence="12">Catalyzes the phosphorylation of ribose at O-5 in a reaction requiring ATP and magnesium. The resulting D-ribose-5-phosphate can then be used either for sythesis of nucleotides, histidine, and tryptophan, or as a component of the pentose phosphate pathway.</text>
</comment>
<proteinExistence type="inferred from homology"/>
<feature type="active site" description="Proton acceptor" evidence="12">
    <location>
        <position position="247"/>
    </location>
</feature>
<comment type="cofactor">
    <cofactor evidence="12">
        <name>Mg(2+)</name>
        <dbReference type="ChEBI" id="CHEBI:18420"/>
    </cofactor>
    <text evidence="12">Requires a divalent cation, most likely magnesium in vivo, as an electrophilic catalyst to aid phosphoryl group transfer. It is the chelate of the metal and the nucleotide that is the actual substrate.</text>
</comment>
<dbReference type="PANTHER" id="PTHR10584">
    <property type="entry name" value="SUGAR KINASE"/>
    <property type="match status" value="1"/>
</dbReference>
<dbReference type="CDD" id="cd01174">
    <property type="entry name" value="ribokinase"/>
    <property type="match status" value="1"/>
</dbReference>
<dbReference type="EMBL" id="JACHGW010000002">
    <property type="protein sequence ID" value="MBB6051139.1"/>
    <property type="molecule type" value="Genomic_DNA"/>
</dbReference>
<feature type="binding site" evidence="12">
    <location>
        <begin position="42"/>
        <end position="46"/>
    </location>
    <ligand>
        <name>substrate</name>
    </ligand>
</feature>
<feature type="binding site" evidence="12">
    <location>
        <position position="243"/>
    </location>
    <ligand>
        <name>K(+)</name>
        <dbReference type="ChEBI" id="CHEBI:29103"/>
    </ligand>
</feature>
<keyword evidence="7 12" id="KW-0418">Kinase</keyword>
<dbReference type="InterPro" id="IPR002173">
    <property type="entry name" value="Carboh/pur_kinase_PfkB_CS"/>
</dbReference>
<dbReference type="AlphaFoldDB" id="A0A7W9W661"/>
<reference evidence="14 15" key="1">
    <citation type="submission" date="2020-08" db="EMBL/GenBank/DDBJ databases">
        <title>Genomic Encyclopedia of Type Strains, Phase IV (KMG-IV): sequencing the most valuable type-strain genomes for metagenomic binning, comparative biology and taxonomic classification.</title>
        <authorList>
            <person name="Goeker M."/>
        </authorList>
    </citation>
    <scope>NUCLEOTIDE SEQUENCE [LARGE SCALE GENOMIC DNA]</scope>
    <source>
        <strain evidence="14 15">DSM 23562</strain>
    </source>
</reference>
<keyword evidence="15" id="KW-1185">Reference proteome</keyword>
<evidence type="ECO:0000256" key="1">
    <source>
        <dbReference type="ARBA" id="ARBA00005380"/>
    </source>
</evidence>
<evidence type="ECO:0000313" key="14">
    <source>
        <dbReference type="EMBL" id="MBB6051139.1"/>
    </source>
</evidence>
<evidence type="ECO:0000259" key="13">
    <source>
        <dbReference type="Pfam" id="PF00294"/>
    </source>
</evidence>